<sequence length="462" mass="50354">MTSKARSDSAALPPVSKEHARLRLYLLGLVLDMWGMLGSFLLANWLVLGSAMGEPEKPHGILIFTLLGPIYALLAINGGAYGIRMLGAARTSAAHALLAFVQAAMLTLLIIFLAKIGEQISRLTFVVGGGLSIISLVACRYAMTALSRRILGAVPRVEMFIADGVELPHVPGHMALIDARKRGLDPTRHDAKMAEKLARAVGGAEHVVVACPSERIEDWSIALKSLSARGEILVPEMARFAPARVGSFQHLPTLIVAGGPLDFRGRIIKRIFDFVVSLGAIIALSPVLIATAIAVKLTSPGPVLFRQARLGRDARPFQILKFRSMRVEMSDHNASQLTQKDDPRVTRVGAFIRRTSIDELPQLFNVLKGDMSIVGPRPHAAGAKAADSLYWEVDPRYWARHCIKPGITGLAQIRGHRGTTDAHEDLLLRLQSDLEYVTDWSVARDIRILLATVAVLVHDRAY</sequence>
<feature type="transmembrane region" description="Helical" evidence="8">
    <location>
        <begin position="93"/>
        <end position="114"/>
    </location>
</feature>
<feature type="transmembrane region" description="Helical" evidence="8">
    <location>
        <begin position="60"/>
        <end position="81"/>
    </location>
</feature>
<feature type="transmembrane region" description="Helical" evidence="8">
    <location>
        <begin position="271"/>
        <end position="295"/>
    </location>
</feature>
<dbReference type="GO" id="GO:0016780">
    <property type="term" value="F:phosphotransferase activity, for other substituted phosphate groups"/>
    <property type="evidence" value="ECO:0007669"/>
    <property type="project" value="TreeGrafter"/>
</dbReference>
<evidence type="ECO:0000256" key="6">
    <source>
        <dbReference type="ARBA" id="ARBA00023136"/>
    </source>
</evidence>
<dbReference type="GO" id="GO:0016020">
    <property type="term" value="C:membrane"/>
    <property type="evidence" value="ECO:0007669"/>
    <property type="project" value="UniProtKB-SubCell"/>
</dbReference>
<dbReference type="PANTHER" id="PTHR30576">
    <property type="entry name" value="COLANIC BIOSYNTHESIS UDP-GLUCOSE LIPID CARRIER TRANSFERASE"/>
    <property type="match status" value="1"/>
</dbReference>
<name>A0A4Q1KKK1_9SPHN</name>
<evidence type="ECO:0000256" key="1">
    <source>
        <dbReference type="ARBA" id="ARBA00004141"/>
    </source>
</evidence>
<evidence type="ECO:0000313" key="11">
    <source>
        <dbReference type="Proteomes" id="UP000290958"/>
    </source>
</evidence>
<gene>
    <name evidence="10" type="ORF">EQG66_05215</name>
</gene>
<feature type="transmembrane region" description="Helical" evidence="8">
    <location>
        <begin position="24"/>
        <end position="48"/>
    </location>
</feature>
<dbReference type="OrthoDB" id="9808602at2"/>
<organism evidence="10 11">
    <name type="scientific">Sphingobium fluviale</name>
    <dbReference type="NCBI Taxonomy" id="2506423"/>
    <lineage>
        <taxon>Bacteria</taxon>
        <taxon>Pseudomonadati</taxon>
        <taxon>Pseudomonadota</taxon>
        <taxon>Alphaproteobacteria</taxon>
        <taxon>Sphingomonadales</taxon>
        <taxon>Sphingomonadaceae</taxon>
        <taxon>Sphingobium</taxon>
    </lineage>
</organism>
<comment type="similarity">
    <text evidence="2">Belongs to the bacterial sugar transferase family.</text>
</comment>
<accession>A0A4Q1KKK1</accession>
<dbReference type="PANTHER" id="PTHR30576:SF0">
    <property type="entry name" value="UNDECAPRENYL-PHOSPHATE N-ACETYLGALACTOSAMINYL 1-PHOSPHATE TRANSFERASE-RELATED"/>
    <property type="match status" value="1"/>
</dbReference>
<dbReference type="AlphaFoldDB" id="A0A4Q1KKK1"/>
<evidence type="ECO:0000256" key="8">
    <source>
        <dbReference type="SAM" id="Phobius"/>
    </source>
</evidence>
<evidence type="ECO:0000256" key="2">
    <source>
        <dbReference type="ARBA" id="ARBA00006464"/>
    </source>
</evidence>
<evidence type="ECO:0000313" key="10">
    <source>
        <dbReference type="EMBL" id="RXR29935.1"/>
    </source>
</evidence>
<dbReference type="InterPro" id="IPR003362">
    <property type="entry name" value="Bact_transf"/>
</dbReference>
<reference evidence="11" key="1">
    <citation type="submission" date="2019-01" db="EMBL/GenBank/DDBJ databases">
        <title>Cytophagaceae bacterium strain CAR-16.</title>
        <authorList>
            <person name="Chen W.-M."/>
        </authorList>
    </citation>
    <scope>NUCLEOTIDE SEQUENCE [LARGE SCALE GENOMIC DNA]</scope>
    <source>
        <strain evidence="11">CHR27</strain>
    </source>
</reference>
<feature type="domain" description="Bacterial sugar transferase" evidence="9">
    <location>
        <begin position="269"/>
        <end position="457"/>
    </location>
</feature>
<dbReference type="Proteomes" id="UP000290958">
    <property type="component" value="Unassembled WGS sequence"/>
</dbReference>
<evidence type="ECO:0000256" key="4">
    <source>
        <dbReference type="ARBA" id="ARBA00022692"/>
    </source>
</evidence>
<proteinExistence type="inferred from homology"/>
<comment type="caution">
    <text evidence="10">The sequence shown here is derived from an EMBL/GenBank/DDBJ whole genome shotgun (WGS) entry which is preliminary data.</text>
</comment>
<keyword evidence="4 8" id="KW-0812">Transmembrane</keyword>
<evidence type="ECO:0000256" key="7">
    <source>
        <dbReference type="ARBA" id="ARBA00023169"/>
    </source>
</evidence>
<dbReference type="InterPro" id="IPR017475">
    <property type="entry name" value="EPS_sugar_tfrase"/>
</dbReference>
<dbReference type="NCBIfam" id="TIGR03025">
    <property type="entry name" value="EPS_sugtrans"/>
    <property type="match status" value="1"/>
</dbReference>
<dbReference type="EMBL" id="SBKP01000003">
    <property type="protein sequence ID" value="RXR29935.1"/>
    <property type="molecule type" value="Genomic_DNA"/>
</dbReference>
<evidence type="ECO:0000256" key="3">
    <source>
        <dbReference type="ARBA" id="ARBA00022679"/>
    </source>
</evidence>
<dbReference type="GO" id="GO:0000271">
    <property type="term" value="P:polysaccharide biosynthetic process"/>
    <property type="evidence" value="ECO:0007669"/>
    <property type="project" value="UniProtKB-KW"/>
</dbReference>
<protein>
    <submittedName>
        <fullName evidence="10">Exopolysaccharide biosynthesis polyprenyl glycosylphosphotransferase</fullName>
    </submittedName>
</protein>
<comment type="subcellular location">
    <subcellularLocation>
        <location evidence="1">Membrane</location>
        <topology evidence="1">Multi-pass membrane protein</topology>
    </subcellularLocation>
</comment>
<keyword evidence="11" id="KW-1185">Reference proteome</keyword>
<keyword evidence="5 8" id="KW-1133">Transmembrane helix</keyword>
<keyword evidence="7" id="KW-0270">Exopolysaccharide synthesis</keyword>
<dbReference type="Pfam" id="PF02397">
    <property type="entry name" value="Bac_transf"/>
    <property type="match status" value="1"/>
</dbReference>
<dbReference type="RefSeq" id="WP_129403473.1">
    <property type="nucleotide sequence ID" value="NZ_SBKP01000003.1"/>
</dbReference>
<keyword evidence="3 10" id="KW-0808">Transferase</keyword>
<keyword evidence="6 8" id="KW-0472">Membrane</keyword>
<evidence type="ECO:0000259" key="9">
    <source>
        <dbReference type="Pfam" id="PF02397"/>
    </source>
</evidence>
<evidence type="ECO:0000256" key="5">
    <source>
        <dbReference type="ARBA" id="ARBA00022989"/>
    </source>
</evidence>
<feature type="transmembrane region" description="Helical" evidence="8">
    <location>
        <begin position="120"/>
        <end position="139"/>
    </location>
</feature>